<evidence type="ECO:0000256" key="1">
    <source>
        <dbReference type="ARBA" id="ARBA00022679"/>
    </source>
</evidence>
<name>A0A4R1QE65_9BACL</name>
<dbReference type="InterPro" id="IPR016181">
    <property type="entry name" value="Acyl_CoA_acyltransferase"/>
</dbReference>
<dbReference type="EMBL" id="SLUL01000006">
    <property type="protein sequence ID" value="TCL49670.1"/>
    <property type="molecule type" value="Genomic_DNA"/>
</dbReference>
<sequence>MNLQFEIRKATIQDIEEIVRLRLELFKELGEVQSVQEEALAITATRKYLEEALSNNEFISFLALSNHHVISISGMVLFKRPPYLENLNGLEAYILNMYTIPEYRGKGLARTLLQNCIEECKKIGVKRIWLHASNDGMPLYKSMGFTFKNNEMELFI</sequence>
<dbReference type="CDD" id="cd04301">
    <property type="entry name" value="NAT_SF"/>
    <property type="match status" value="1"/>
</dbReference>
<dbReference type="InterPro" id="IPR000182">
    <property type="entry name" value="GNAT_dom"/>
</dbReference>
<dbReference type="SUPFAM" id="SSF55729">
    <property type="entry name" value="Acyl-CoA N-acyltransferases (Nat)"/>
    <property type="match status" value="1"/>
</dbReference>
<evidence type="ECO:0000313" key="5">
    <source>
        <dbReference type="Proteomes" id="UP000295658"/>
    </source>
</evidence>
<dbReference type="Proteomes" id="UP000295658">
    <property type="component" value="Unassembled WGS sequence"/>
</dbReference>
<dbReference type="OrthoDB" id="119498at2"/>
<organism evidence="4 5">
    <name type="scientific">Thermolongibacillus altinsuensis</name>
    <dbReference type="NCBI Taxonomy" id="575256"/>
    <lineage>
        <taxon>Bacteria</taxon>
        <taxon>Bacillati</taxon>
        <taxon>Bacillota</taxon>
        <taxon>Bacilli</taxon>
        <taxon>Bacillales</taxon>
        <taxon>Anoxybacillaceae</taxon>
        <taxon>Thermolongibacillus</taxon>
    </lineage>
</organism>
<evidence type="ECO:0000259" key="3">
    <source>
        <dbReference type="PROSITE" id="PS51186"/>
    </source>
</evidence>
<dbReference type="Gene3D" id="3.40.630.30">
    <property type="match status" value="1"/>
</dbReference>
<feature type="domain" description="N-acetyltransferase" evidence="3">
    <location>
        <begin position="5"/>
        <end position="156"/>
    </location>
</feature>
<comment type="caution">
    <text evidence="4">The sequence shown here is derived from an EMBL/GenBank/DDBJ whole genome shotgun (WGS) entry which is preliminary data.</text>
</comment>
<dbReference type="GO" id="GO:0016747">
    <property type="term" value="F:acyltransferase activity, transferring groups other than amino-acyl groups"/>
    <property type="evidence" value="ECO:0007669"/>
    <property type="project" value="InterPro"/>
</dbReference>
<dbReference type="PROSITE" id="PS51186">
    <property type="entry name" value="GNAT"/>
    <property type="match status" value="1"/>
</dbReference>
<dbReference type="GO" id="GO:0005840">
    <property type="term" value="C:ribosome"/>
    <property type="evidence" value="ECO:0007669"/>
    <property type="project" value="UniProtKB-KW"/>
</dbReference>
<dbReference type="PANTHER" id="PTHR43420">
    <property type="entry name" value="ACETYLTRANSFERASE"/>
    <property type="match status" value="1"/>
</dbReference>
<reference evidence="4 5" key="1">
    <citation type="submission" date="2019-03" db="EMBL/GenBank/DDBJ databases">
        <title>Genomic Encyclopedia of Type Strains, Phase IV (KMG-IV): sequencing the most valuable type-strain genomes for metagenomic binning, comparative biology and taxonomic classification.</title>
        <authorList>
            <person name="Goeker M."/>
        </authorList>
    </citation>
    <scope>NUCLEOTIDE SEQUENCE [LARGE SCALE GENOMIC DNA]</scope>
    <source>
        <strain evidence="4 5">DSM 24979</strain>
    </source>
</reference>
<keyword evidence="4" id="KW-0687">Ribonucleoprotein</keyword>
<evidence type="ECO:0000313" key="4">
    <source>
        <dbReference type="EMBL" id="TCL49670.1"/>
    </source>
</evidence>
<keyword evidence="1" id="KW-0808">Transferase</keyword>
<dbReference type="InterPro" id="IPR050680">
    <property type="entry name" value="YpeA/RimI_acetyltransf"/>
</dbReference>
<dbReference type="Pfam" id="PF00583">
    <property type="entry name" value="Acetyltransf_1"/>
    <property type="match status" value="1"/>
</dbReference>
<evidence type="ECO:0000256" key="2">
    <source>
        <dbReference type="ARBA" id="ARBA00023315"/>
    </source>
</evidence>
<proteinExistence type="predicted"/>
<keyword evidence="2" id="KW-0012">Acyltransferase</keyword>
<dbReference type="AlphaFoldDB" id="A0A4R1QE65"/>
<accession>A0A4R1QE65</accession>
<keyword evidence="4" id="KW-0689">Ribosomal protein</keyword>
<gene>
    <name evidence="4" type="ORF">EDD69_10621</name>
</gene>
<keyword evidence="5" id="KW-1185">Reference proteome</keyword>
<protein>
    <submittedName>
        <fullName evidence="4">Ribosomal protein S18 acetylase RimI-like enzyme</fullName>
    </submittedName>
</protein>